<reference evidence="2 3" key="1">
    <citation type="journal article" date="2018" name="IMA Fungus">
        <title>IMA Genome-F 9: Draft genome sequence of Annulohypoxylon stygium, Aspergillus mulundensis, Berkeleyomyces basicola (syn. Thielaviopsis basicola), Ceratocystis smalleyi, two Cercospora beticola strains, Coleophoma cylindrospora, Fusarium fracticaudum, Phialophora cf. hyalina, and Morchella septimelata.</title>
        <authorList>
            <person name="Wingfield B.D."/>
            <person name="Bills G.F."/>
            <person name="Dong Y."/>
            <person name="Huang W."/>
            <person name="Nel W.J."/>
            <person name="Swalarsk-Parry B.S."/>
            <person name="Vaghefi N."/>
            <person name="Wilken P.M."/>
            <person name="An Z."/>
            <person name="de Beer Z.W."/>
            <person name="De Vos L."/>
            <person name="Chen L."/>
            <person name="Duong T.A."/>
            <person name="Gao Y."/>
            <person name="Hammerbacher A."/>
            <person name="Kikkert J.R."/>
            <person name="Li Y."/>
            <person name="Li H."/>
            <person name="Li K."/>
            <person name="Li Q."/>
            <person name="Liu X."/>
            <person name="Ma X."/>
            <person name="Naidoo K."/>
            <person name="Pethybridge S.J."/>
            <person name="Sun J."/>
            <person name="Steenkamp E.T."/>
            <person name="van der Nest M.A."/>
            <person name="van Wyk S."/>
            <person name="Wingfield M.J."/>
            <person name="Xiong C."/>
            <person name="Yue Q."/>
            <person name="Zhang X."/>
        </authorList>
    </citation>
    <scope>NUCLEOTIDE SEQUENCE [LARGE SCALE GENOMIC DNA]</scope>
    <source>
        <strain evidence="2 3">DSM 5745</strain>
    </source>
</reference>
<accession>A0A3D8T4I7</accession>
<evidence type="ECO:0000256" key="1">
    <source>
        <dbReference type="SAM" id="MobiDB-lite"/>
    </source>
</evidence>
<sequence>MKRAAAESPMPESRAPKRADTAAVSTKSDSEYNIQETSRNGREDASPPMPTSQFTNAFQIDNGTFEMCLAPVPSTQHSNSSQTSEDQSPISWGMSEGAVTARESPESTPPISWSVSPVLQQPESTPPNRSPQHSISSKFQADWNTCMMSNLGEIRKLEDELTQTKALLADSVAETARLKDTFQAAVNHAVKLQSSLDAETAENKRYVWQIEQLTGDNRKMQEELKRFSEIAESLKQWKQNGILDALTQHGSEE</sequence>
<feature type="compositionally biased region" description="Polar residues" evidence="1">
    <location>
        <begin position="51"/>
        <end position="62"/>
    </location>
</feature>
<feature type="compositionally biased region" description="Polar residues" evidence="1">
    <location>
        <begin position="73"/>
        <end position="90"/>
    </location>
</feature>
<dbReference type="GeneID" id="38111116"/>
<feature type="compositionally biased region" description="Polar residues" evidence="1">
    <location>
        <begin position="109"/>
        <end position="123"/>
    </location>
</feature>
<protein>
    <submittedName>
        <fullName evidence="2">Uncharacterized protein</fullName>
    </submittedName>
</protein>
<keyword evidence="3" id="KW-1185">Reference proteome</keyword>
<dbReference type="Proteomes" id="UP000256690">
    <property type="component" value="Unassembled WGS sequence"/>
</dbReference>
<organism evidence="2 3">
    <name type="scientific">Aspergillus mulundensis</name>
    <dbReference type="NCBI Taxonomy" id="1810919"/>
    <lineage>
        <taxon>Eukaryota</taxon>
        <taxon>Fungi</taxon>
        <taxon>Dikarya</taxon>
        <taxon>Ascomycota</taxon>
        <taxon>Pezizomycotina</taxon>
        <taxon>Eurotiomycetes</taxon>
        <taxon>Eurotiomycetidae</taxon>
        <taxon>Eurotiales</taxon>
        <taxon>Aspergillaceae</taxon>
        <taxon>Aspergillus</taxon>
        <taxon>Aspergillus subgen. Nidulantes</taxon>
    </lineage>
</organism>
<dbReference type="AlphaFoldDB" id="A0A3D8T4I7"/>
<proteinExistence type="predicted"/>
<name>A0A3D8T4I7_9EURO</name>
<dbReference type="RefSeq" id="XP_026608607.1">
    <property type="nucleotide sequence ID" value="XM_026742762.1"/>
</dbReference>
<evidence type="ECO:0000313" key="3">
    <source>
        <dbReference type="Proteomes" id="UP000256690"/>
    </source>
</evidence>
<feature type="region of interest" description="Disordered" evidence="1">
    <location>
        <begin position="1"/>
        <end position="136"/>
    </location>
</feature>
<feature type="compositionally biased region" description="Polar residues" evidence="1">
    <location>
        <begin position="23"/>
        <end position="38"/>
    </location>
</feature>
<dbReference type="EMBL" id="PVWQ01000001">
    <property type="protein sequence ID" value="RDW93424.1"/>
    <property type="molecule type" value="Genomic_DNA"/>
</dbReference>
<gene>
    <name evidence="2" type="ORF">DSM5745_00746</name>
</gene>
<comment type="caution">
    <text evidence="2">The sequence shown here is derived from an EMBL/GenBank/DDBJ whole genome shotgun (WGS) entry which is preliminary data.</text>
</comment>
<evidence type="ECO:0000313" key="2">
    <source>
        <dbReference type="EMBL" id="RDW93424.1"/>
    </source>
</evidence>